<dbReference type="EC" id="6.1.1.12" evidence="3"/>
<evidence type="ECO:0000256" key="9">
    <source>
        <dbReference type="ARBA" id="ARBA00022917"/>
    </source>
</evidence>
<dbReference type="InterPro" id="IPR006195">
    <property type="entry name" value="aa-tRNA-synth_II"/>
</dbReference>
<dbReference type="InterPro" id="IPR045864">
    <property type="entry name" value="aa-tRNA-synth_II/BPL/LPL"/>
</dbReference>
<sequence length="193" mass="22331">MFVQIFKGLRDRYADEISAINKQYPAEPFQFLEPSLRLNYSDGLALLREAGVELGDEDDLSTTDEKLLGKLVKAKYETDFYILDKFPLKIRPFYTMPDPFNPKLSNSYDMFMRGEEIISGSQRIHDFEFLQKRAIEHGIDLEKIRSYLDSFRYGTFPHAGGGIGLERVAMLYLGLNNIRKTSMFPRDPKRLAP</sequence>
<organism evidence="13 14">
    <name type="scientific">Caerostris extrusa</name>
    <name type="common">Bark spider</name>
    <name type="synonym">Caerostris bankana</name>
    <dbReference type="NCBI Taxonomy" id="172846"/>
    <lineage>
        <taxon>Eukaryota</taxon>
        <taxon>Metazoa</taxon>
        <taxon>Ecdysozoa</taxon>
        <taxon>Arthropoda</taxon>
        <taxon>Chelicerata</taxon>
        <taxon>Arachnida</taxon>
        <taxon>Araneae</taxon>
        <taxon>Araneomorphae</taxon>
        <taxon>Entelegynae</taxon>
        <taxon>Araneoidea</taxon>
        <taxon>Araneidae</taxon>
        <taxon>Caerostris</taxon>
    </lineage>
</organism>
<evidence type="ECO:0000313" key="14">
    <source>
        <dbReference type="Proteomes" id="UP001054945"/>
    </source>
</evidence>
<dbReference type="PROSITE" id="PS50862">
    <property type="entry name" value="AA_TRNA_LIGASE_II"/>
    <property type="match status" value="1"/>
</dbReference>
<keyword evidence="9" id="KW-0648">Protein biosynthesis</keyword>
<gene>
    <name evidence="13" type="primary">DARS1</name>
    <name evidence="13" type="ORF">CEXT_186411</name>
</gene>
<keyword evidence="8" id="KW-0067">ATP-binding</keyword>
<evidence type="ECO:0000256" key="11">
    <source>
        <dbReference type="ARBA" id="ARBA00047904"/>
    </source>
</evidence>
<evidence type="ECO:0000256" key="6">
    <source>
        <dbReference type="ARBA" id="ARBA00022598"/>
    </source>
</evidence>
<dbReference type="GO" id="GO:0005829">
    <property type="term" value="C:cytosol"/>
    <property type="evidence" value="ECO:0007669"/>
    <property type="project" value="TreeGrafter"/>
</dbReference>
<evidence type="ECO:0000256" key="4">
    <source>
        <dbReference type="ARBA" id="ARBA00018853"/>
    </source>
</evidence>
<keyword evidence="14" id="KW-1185">Reference proteome</keyword>
<evidence type="ECO:0000256" key="2">
    <source>
        <dbReference type="ARBA" id="ARBA00005312"/>
    </source>
</evidence>
<comment type="similarity">
    <text evidence="2">Belongs to the class-II aminoacyl-tRNA synthetase family. Type 2 subfamily.</text>
</comment>
<dbReference type="GO" id="GO:0004815">
    <property type="term" value="F:aspartate-tRNA ligase activity"/>
    <property type="evidence" value="ECO:0007669"/>
    <property type="project" value="UniProtKB-EC"/>
</dbReference>
<name>A0AAV4RCM9_CAEEX</name>
<dbReference type="PRINTS" id="PR01042">
    <property type="entry name" value="TRNASYNTHASP"/>
</dbReference>
<comment type="caution">
    <text evidence="13">The sequence shown here is derived from an EMBL/GenBank/DDBJ whole genome shotgun (WGS) entry which is preliminary data.</text>
</comment>
<dbReference type="InterPro" id="IPR004364">
    <property type="entry name" value="Aa-tRNA-synt_II"/>
</dbReference>
<dbReference type="EMBL" id="BPLR01007625">
    <property type="protein sequence ID" value="GIY18441.1"/>
    <property type="molecule type" value="Genomic_DNA"/>
</dbReference>
<dbReference type="AlphaFoldDB" id="A0AAV4RCM9"/>
<dbReference type="PANTHER" id="PTHR43450">
    <property type="entry name" value="ASPARTYL-TRNA SYNTHETASE"/>
    <property type="match status" value="1"/>
</dbReference>
<dbReference type="GO" id="GO:0005524">
    <property type="term" value="F:ATP binding"/>
    <property type="evidence" value="ECO:0007669"/>
    <property type="project" value="UniProtKB-KW"/>
</dbReference>
<protein>
    <recommendedName>
        <fullName evidence="4">Aspartate--tRNA ligase, cytoplasmic</fullName>
        <ecNumber evidence="3">6.1.1.12</ecNumber>
    </recommendedName>
</protein>
<dbReference type="GO" id="GO:0006422">
    <property type="term" value="P:aspartyl-tRNA aminoacylation"/>
    <property type="evidence" value="ECO:0007669"/>
    <property type="project" value="InterPro"/>
</dbReference>
<evidence type="ECO:0000256" key="5">
    <source>
        <dbReference type="ARBA" id="ARBA00022490"/>
    </source>
</evidence>
<keyword evidence="6 13" id="KW-0436">Ligase</keyword>
<dbReference type="Proteomes" id="UP001054945">
    <property type="component" value="Unassembled WGS sequence"/>
</dbReference>
<dbReference type="PANTHER" id="PTHR43450:SF1">
    <property type="entry name" value="ASPARTATE--TRNA LIGASE, CYTOPLASMIC"/>
    <property type="match status" value="1"/>
</dbReference>
<evidence type="ECO:0000256" key="8">
    <source>
        <dbReference type="ARBA" id="ARBA00022840"/>
    </source>
</evidence>
<dbReference type="Gene3D" id="3.30.930.10">
    <property type="entry name" value="Bira Bifunctional Protein, Domain 2"/>
    <property type="match status" value="1"/>
</dbReference>
<dbReference type="Pfam" id="PF00152">
    <property type="entry name" value="tRNA-synt_2"/>
    <property type="match status" value="1"/>
</dbReference>
<dbReference type="InterPro" id="IPR004523">
    <property type="entry name" value="Asp-tRNA_synthase_2"/>
</dbReference>
<evidence type="ECO:0000256" key="7">
    <source>
        <dbReference type="ARBA" id="ARBA00022741"/>
    </source>
</evidence>
<reference evidence="13 14" key="1">
    <citation type="submission" date="2021-06" db="EMBL/GenBank/DDBJ databases">
        <title>Caerostris extrusa draft genome.</title>
        <authorList>
            <person name="Kono N."/>
            <person name="Arakawa K."/>
        </authorList>
    </citation>
    <scope>NUCLEOTIDE SEQUENCE [LARGE SCALE GENOMIC DNA]</scope>
</reference>
<dbReference type="SUPFAM" id="SSF55681">
    <property type="entry name" value="Class II aaRS and biotin synthetases"/>
    <property type="match status" value="1"/>
</dbReference>
<proteinExistence type="inferred from homology"/>
<evidence type="ECO:0000256" key="10">
    <source>
        <dbReference type="ARBA" id="ARBA00023146"/>
    </source>
</evidence>
<feature type="domain" description="Aminoacyl-transfer RNA synthetases class-II family profile" evidence="12">
    <location>
        <begin position="46"/>
        <end position="193"/>
    </location>
</feature>
<evidence type="ECO:0000256" key="3">
    <source>
        <dbReference type="ARBA" id="ARBA00012841"/>
    </source>
</evidence>
<dbReference type="InterPro" id="IPR002312">
    <property type="entry name" value="Asp/Asn-tRNA-synth_IIb"/>
</dbReference>
<evidence type="ECO:0000256" key="1">
    <source>
        <dbReference type="ARBA" id="ARBA00004496"/>
    </source>
</evidence>
<dbReference type="GO" id="GO:0017101">
    <property type="term" value="C:aminoacyl-tRNA synthetase multienzyme complex"/>
    <property type="evidence" value="ECO:0007669"/>
    <property type="project" value="TreeGrafter"/>
</dbReference>
<evidence type="ECO:0000259" key="12">
    <source>
        <dbReference type="PROSITE" id="PS50862"/>
    </source>
</evidence>
<keyword evidence="10" id="KW-0030">Aminoacyl-tRNA synthetase</keyword>
<keyword evidence="7" id="KW-0547">Nucleotide-binding</keyword>
<dbReference type="GO" id="GO:0003723">
    <property type="term" value="F:RNA binding"/>
    <property type="evidence" value="ECO:0007669"/>
    <property type="project" value="TreeGrafter"/>
</dbReference>
<comment type="catalytic activity">
    <reaction evidence="11">
        <text>tRNA(Asp) + L-aspartate + ATP = L-aspartyl-tRNA(Asp) + AMP + diphosphate</text>
        <dbReference type="Rhea" id="RHEA:19649"/>
        <dbReference type="Rhea" id="RHEA-COMP:9660"/>
        <dbReference type="Rhea" id="RHEA-COMP:9678"/>
        <dbReference type="ChEBI" id="CHEBI:29991"/>
        <dbReference type="ChEBI" id="CHEBI:30616"/>
        <dbReference type="ChEBI" id="CHEBI:33019"/>
        <dbReference type="ChEBI" id="CHEBI:78442"/>
        <dbReference type="ChEBI" id="CHEBI:78516"/>
        <dbReference type="ChEBI" id="CHEBI:456215"/>
        <dbReference type="EC" id="6.1.1.12"/>
    </reaction>
</comment>
<evidence type="ECO:0000313" key="13">
    <source>
        <dbReference type="EMBL" id="GIY18441.1"/>
    </source>
</evidence>
<keyword evidence="5" id="KW-0963">Cytoplasm</keyword>
<accession>A0AAV4RCM9</accession>
<comment type="subcellular location">
    <subcellularLocation>
        <location evidence="1">Cytoplasm</location>
    </subcellularLocation>
</comment>